<gene>
    <name evidence="3" type="ORF">K444DRAFT_615019</name>
</gene>
<dbReference type="InterPro" id="IPR036812">
    <property type="entry name" value="NAD(P)_OxRdtase_dom_sf"/>
</dbReference>
<proteinExistence type="predicted"/>
<dbReference type="Proteomes" id="UP000235371">
    <property type="component" value="Unassembled WGS sequence"/>
</dbReference>
<name>A0A2J6T3M7_9HELO</name>
<organism evidence="3 4">
    <name type="scientific">Hyaloscypha bicolor E</name>
    <dbReference type="NCBI Taxonomy" id="1095630"/>
    <lineage>
        <taxon>Eukaryota</taxon>
        <taxon>Fungi</taxon>
        <taxon>Dikarya</taxon>
        <taxon>Ascomycota</taxon>
        <taxon>Pezizomycotina</taxon>
        <taxon>Leotiomycetes</taxon>
        <taxon>Helotiales</taxon>
        <taxon>Hyaloscyphaceae</taxon>
        <taxon>Hyaloscypha</taxon>
        <taxon>Hyaloscypha bicolor</taxon>
    </lineage>
</organism>
<dbReference type="GO" id="GO:0016491">
    <property type="term" value="F:oxidoreductase activity"/>
    <property type="evidence" value="ECO:0007669"/>
    <property type="project" value="UniProtKB-KW"/>
</dbReference>
<dbReference type="SUPFAM" id="SSF51430">
    <property type="entry name" value="NAD(P)-linked oxidoreductase"/>
    <property type="match status" value="1"/>
</dbReference>
<dbReference type="AlphaFoldDB" id="A0A2J6T3M7"/>
<keyword evidence="4" id="KW-1185">Reference proteome</keyword>
<dbReference type="GeneID" id="36588710"/>
<evidence type="ECO:0000313" key="3">
    <source>
        <dbReference type="EMBL" id="PMD57616.1"/>
    </source>
</evidence>
<dbReference type="PANTHER" id="PTHR43364:SF4">
    <property type="entry name" value="NAD(P)-LINKED OXIDOREDUCTASE SUPERFAMILY PROTEIN"/>
    <property type="match status" value="1"/>
</dbReference>
<protein>
    <recommendedName>
        <fullName evidence="2">NADP-dependent oxidoreductase domain-containing protein</fullName>
    </recommendedName>
</protein>
<dbReference type="InterPro" id="IPR023210">
    <property type="entry name" value="NADP_OxRdtase_dom"/>
</dbReference>
<dbReference type="InParanoid" id="A0A2J6T3M7"/>
<reference evidence="3 4" key="1">
    <citation type="submission" date="2016-04" db="EMBL/GenBank/DDBJ databases">
        <title>A degradative enzymes factory behind the ericoid mycorrhizal symbiosis.</title>
        <authorList>
            <consortium name="DOE Joint Genome Institute"/>
            <person name="Martino E."/>
            <person name="Morin E."/>
            <person name="Grelet G."/>
            <person name="Kuo A."/>
            <person name="Kohler A."/>
            <person name="Daghino S."/>
            <person name="Barry K."/>
            <person name="Choi C."/>
            <person name="Cichocki N."/>
            <person name="Clum A."/>
            <person name="Copeland A."/>
            <person name="Hainaut M."/>
            <person name="Haridas S."/>
            <person name="Labutti K."/>
            <person name="Lindquist E."/>
            <person name="Lipzen A."/>
            <person name="Khouja H.-R."/>
            <person name="Murat C."/>
            <person name="Ohm R."/>
            <person name="Olson A."/>
            <person name="Spatafora J."/>
            <person name="Veneault-Fourrey C."/>
            <person name="Henrissat B."/>
            <person name="Grigoriev I."/>
            <person name="Martin F."/>
            <person name="Perotto S."/>
        </authorList>
    </citation>
    <scope>NUCLEOTIDE SEQUENCE [LARGE SCALE GENOMIC DNA]</scope>
    <source>
        <strain evidence="3 4">E</strain>
    </source>
</reference>
<dbReference type="OrthoDB" id="48988at2759"/>
<dbReference type="RefSeq" id="XP_024734520.1">
    <property type="nucleotide sequence ID" value="XM_024880633.1"/>
</dbReference>
<dbReference type="Gene3D" id="3.20.20.100">
    <property type="entry name" value="NADP-dependent oxidoreductase domain"/>
    <property type="match status" value="1"/>
</dbReference>
<dbReference type="STRING" id="1095630.A0A2J6T3M7"/>
<feature type="domain" description="NADP-dependent oxidoreductase" evidence="2">
    <location>
        <begin position="7"/>
        <end position="73"/>
    </location>
</feature>
<dbReference type="PANTHER" id="PTHR43364">
    <property type="entry name" value="NADH-SPECIFIC METHYLGLYOXAL REDUCTASE-RELATED"/>
    <property type="match status" value="1"/>
</dbReference>
<sequence>MTEAVERVNKKVRGAKKRGTSMAVVATAWSLSKLLMTAPIIGPSKIERVDEANRAVNFELSKEEVDSIDRLYEPKNVIGFK</sequence>
<keyword evidence="1" id="KW-0560">Oxidoreductase</keyword>
<accession>A0A2J6T3M7</accession>
<dbReference type="Pfam" id="PF00248">
    <property type="entry name" value="Aldo_ket_red"/>
    <property type="match status" value="1"/>
</dbReference>
<evidence type="ECO:0000259" key="2">
    <source>
        <dbReference type="Pfam" id="PF00248"/>
    </source>
</evidence>
<dbReference type="EMBL" id="KZ613846">
    <property type="protein sequence ID" value="PMD57616.1"/>
    <property type="molecule type" value="Genomic_DNA"/>
</dbReference>
<evidence type="ECO:0000256" key="1">
    <source>
        <dbReference type="ARBA" id="ARBA00023002"/>
    </source>
</evidence>
<evidence type="ECO:0000313" key="4">
    <source>
        <dbReference type="Proteomes" id="UP000235371"/>
    </source>
</evidence>
<dbReference type="InterPro" id="IPR050523">
    <property type="entry name" value="AKR_Detox_Biosynth"/>
</dbReference>